<evidence type="ECO:0000256" key="1">
    <source>
        <dbReference type="ARBA" id="ARBA00022729"/>
    </source>
</evidence>
<evidence type="ECO:0000313" key="4">
    <source>
        <dbReference type="Proteomes" id="UP000295260"/>
    </source>
</evidence>
<dbReference type="Proteomes" id="UP000295260">
    <property type="component" value="Unassembled WGS sequence"/>
</dbReference>
<dbReference type="Pfam" id="PF18962">
    <property type="entry name" value="Por_Secre_tail"/>
    <property type="match status" value="1"/>
</dbReference>
<dbReference type="RefSeq" id="WP_133532049.1">
    <property type="nucleotide sequence ID" value="NZ_SNXR01000011.1"/>
</dbReference>
<dbReference type="InterPro" id="IPR026444">
    <property type="entry name" value="Secre_tail"/>
</dbReference>
<gene>
    <name evidence="3" type="ORF">BC748_0713</name>
</gene>
<dbReference type="OrthoDB" id="789014at2"/>
<protein>
    <submittedName>
        <fullName evidence="3">Putative secreted protein (Por secretion system target)</fullName>
    </submittedName>
</protein>
<dbReference type="NCBIfam" id="TIGR04183">
    <property type="entry name" value="Por_Secre_tail"/>
    <property type="match status" value="1"/>
</dbReference>
<dbReference type="AlphaFoldDB" id="A0A4R6QGK7"/>
<keyword evidence="1" id="KW-0732">Signal</keyword>
<accession>A0A4R6QGK7</accession>
<keyword evidence="4" id="KW-1185">Reference proteome</keyword>
<sequence>MKSKIIILFLLVQSICLGQETWRPLGDDDFNRATCGTATLVGRNPIIIKNDHVFLSNIESADYLSTNYRFSIGKFNGSQWEHLDFPFLFSSIPQIDVAVDNNEVPYVIFNNNITNNLPIVKKYENGNWIDVGLGIATVTSSFLNINIGTDNLPQILFQEGNTIKLKKFDGNNWNLISQTTEFIPYTSISLELDNNNVPYVLTNYQVGTTANCFVKKFNGSAWEEVGITGFSENGSSLVFDNLNSPHLIVGLSIKKFNQSTWENLTLPCLACGYPFSVGQLTKFYFNNSNILHVGYIQNYFSNPTFYIAKLIDGAWQNVLSNSYQANRIFTVSGDSSYHVNSTHFLSPDVNKITDVQSTLLGGSSSISLSGNYAYDFSICNGIPLLAYKGFNTNGKATVKMFVNDNWTNIGALQISENEIQNVMVKSGTDGNIYIAYNNKLSSTESDTKLTVKKLTTAGWEAVGPVNFSLSAGAFFDFKLSNTNEPYVLYMSGRVQKFDGTNWVYVGGSAYTGDQPARLAIDTNNLPYIAYQDSSNNGSIAVKTINGNVWEYVDQENLTSYTANPRIVIDASNTIYLGYTDAALKVHIKKLNNGLWESVGPELFNNGKTDQFEMAVDHNNVLYVIYNELQNNFRREAKVKRFNGTDWEFVGEPNFSPASIFLGKIDFLENNTPIVSYSARENNSPFIYTKFFGETNALSVNDYPSFNEKTKWILSPNPAKNTFSIEGNDEIQSLEIYEITGKKLKTEQTNFKNIDILYLRPGIYIVKIKSNDMTKTIKLLKN</sequence>
<comment type="caution">
    <text evidence="3">The sequence shown here is derived from an EMBL/GenBank/DDBJ whole genome shotgun (WGS) entry which is preliminary data.</text>
</comment>
<reference evidence="3 4" key="1">
    <citation type="submission" date="2019-03" db="EMBL/GenBank/DDBJ databases">
        <title>Genomic Encyclopedia of Archaeal and Bacterial Type Strains, Phase II (KMG-II): from individual species to whole genera.</title>
        <authorList>
            <person name="Goeker M."/>
        </authorList>
    </citation>
    <scope>NUCLEOTIDE SEQUENCE [LARGE SCALE GENOMIC DNA]</scope>
    <source>
        <strain evidence="3 4">DSM 25687</strain>
    </source>
</reference>
<evidence type="ECO:0000313" key="3">
    <source>
        <dbReference type="EMBL" id="TDP61103.1"/>
    </source>
</evidence>
<name>A0A4R6QGK7_9FLAO</name>
<feature type="domain" description="Secretion system C-terminal sorting" evidence="2">
    <location>
        <begin position="715"/>
        <end position="777"/>
    </location>
</feature>
<proteinExistence type="predicted"/>
<evidence type="ECO:0000259" key="2">
    <source>
        <dbReference type="Pfam" id="PF18962"/>
    </source>
</evidence>
<dbReference type="SUPFAM" id="SSF89372">
    <property type="entry name" value="Fucose-specific lectin"/>
    <property type="match status" value="1"/>
</dbReference>
<dbReference type="EMBL" id="SNXR01000011">
    <property type="protein sequence ID" value="TDP61103.1"/>
    <property type="molecule type" value="Genomic_DNA"/>
</dbReference>
<organism evidence="3 4">
    <name type="scientific">Flavobacterium dankookense</name>
    <dbReference type="NCBI Taxonomy" id="706186"/>
    <lineage>
        <taxon>Bacteria</taxon>
        <taxon>Pseudomonadati</taxon>
        <taxon>Bacteroidota</taxon>
        <taxon>Flavobacteriia</taxon>
        <taxon>Flavobacteriales</taxon>
        <taxon>Flavobacteriaceae</taxon>
        <taxon>Flavobacterium</taxon>
    </lineage>
</organism>